<evidence type="ECO:0000256" key="2">
    <source>
        <dbReference type="ARBA" id="ARBA00022670"/>
    </source>
</evidence>
<evidence type="ECO:0000256" key="10">
    <source>
        <dbReference type="SAM" id="SignalP"/>
    </source>
</evidence>
<dbReference type="OrthoDB" id="10058785at2759"/>
<feature type="domain" description="Peptidase C1A papain C-terminal" evidence="11">
    <location>
        <begin position="94"/>
        <end position="343"/>
    </location>
</feature>
<dbReference type="SUPFAM" id="SSF54001">
    <property type="entry name" value="Cysteine proteinases"/>
    <property type="match status" value="1"/>
</dbReference>
<dbReference type="PANTHER" id="PTHR12411">
    <property type="entry name" value="CYSTEINE PROTEASE FAMILY C1-RELATED"/>
    <property type="match status" value="1"/>
</dbReference>
<dbReference type="InterPro" id="IPR038765">
    <property type="entry name" value="Papain-like_cys_pep_sf"/>
</dbReference>
<evidence type="ECO:0000256" key="9">
    <source>
        <dbReference type="ARBA" id="ARBA00057399"/>
    </source>
</evidence>
<keyword evidence="6" id="KW-0865">Zymogen</keyword>
<dbReference type="GO" id="GO:0008234">
    <property type="term" value="F:cysteine-type peptidase activity"/>
    <property type="evidence" value="ECO:0007669"/>
    <property type="project" value="UniProtKB-KW"/>
</dbReference>
<name>A0A7I4XST6_HAECO</name>
<protein>
    <submittedName>
        <fullName evidence="13">Cysteine proteinase</fullName>
    </submittedName>
</protein>
<evidence type="ECO:0000259" key="11">
    <source>
        <dbReference type="SMART" id="SM00645"/>
    </source>
</evidence>
<dbReference type="PROSITE" id="PS00639">
    <property type="entry name" value="THIOL_PROTEASE_HIS"/>
    <property type="match status" value="1"/>
</dbReference>
<dbReference type="PRINTS" id="PR00705">
    <property type="entry name" value="PAPAIN"/>
</dbReference>
<evidence type="ECO:0000256" key="8">
    <source>
        <dbReference type="ARBA" id="ARBA00023180"/>
    </source>
</evidence>
<dbReference type="AlphaFoldDB" id="A0A7I4XST6"/>
<evidence type="ECO:0000256" key="3">
    <source>
        <dbReference type="ARBA" id="ARBA00022729"/>
    </source>
</evidence>
<dbReference type="Gene3D" id="3.90.70.10">
    <property type="entry name" value="Cysteine proteinases"/>
    <property type="match status" value="1"/>
</dbReference>
<keyword evidence="5" id="KW-0788">Thiol protease</keyword>
<evidence type="ECO:0000313" key="13">
    <source>
        <dbReference type="WBParaSite" id="HCON_00006340-00001"/>
    </source>
</evidence>
<sequence>WRYIVVALCICLSHVAFASKADVLAALKNQEIPLAAQVLSGEELVKYLQKNQNFFEADVTPHSYNVQHKLMDLRFVNQNRKPAVENEDDEGDDIPESFDARTHWPNCTSIRHIRDQANCGSCWAVSTASALSDRICIESNGETQMHISSIDFVSCCESCGYGCDGGWPILAFDFYTYEGAVTGGDYGSKDGCRPYPFHPCGHHGNDTYYGECPKGAKTPKCRRRCQRSYKKAYYMDKSYGEDAYEVPHSVKAIQREIMKNGPVVGAFTVYEDFSYYKKGIYKHTAGQARGGHAIKIIGWGVENDVPYWLIANSWHNDWGEEGYFRMIRGINECGIEQEVVAGHVLL</sequence>
<dbReference type="Pfam" id="PF00112">
    <property type="entry name" value="Peptidase_C1"/>
    <property type="match status" value="1"/>
</dbReference>
<evidence type="ECO:0000256" key="5">
    <source>
        <dbReference type="ARBA" id="ARBA00022807"/>
    </source>
</evidence>
<dbReference type="Proteomes" id="UP000025227">
    <property type="component" value="Unplaced"/>
</dbReference>
<evidence type="ECO:0000256" key="7">
    <source>
        <dbReference type="ARBA" id="ARBA00023157"/>
    </source>
</evidence>
<comment type="function">
    <text evidence="9">Expression of the protease correlates with blood-feeding and suggests a role for the protease in blood digestion.</text>
</comment>
<comment type="similarity">
    <text evidence="1">Belongs to the peptidase C1 family.</text>
</comment>
<dbReference type="WBParaSite" id="HCON_00006340-00001">
    <property type="protein sequence ID" value="HCON_00006340-00001"/>
    <property type="gene ID" value="HCON_00006340"/>
</dbReference>
<evidence type="ECO:0000256" key="1">
    <source>
        <dbReference type="ARBA" id="ARBA00008455"/>
    </source>
</evidence>
<dbReference type="InterPro" id="IPR000668">
    <property type="entry name" value="Peptidase_C1A_C"/>
</dbReference>
<keyword evidence="4" id="KW-0378">Hydrolase</keyword>
<dbReference type="InterPro" id="IPR025660">
    <property type="entry name" value="Pept_his_AS"/>
</dbReference>
<keyword evidence="3 10" id="KW-0732">Signal</keyword>
<keyword evidence="2" id="KW-0645">Protease</keyword>
<dbReference type="GO" id="GO:0006508">
    <property type="term" value="P:proteolysis"/>
    <property type="evidence" value="ECO:0007669"/>
    <property type="project" value="UniProtKB-KW"/>
</dbReference>
<evidence type="ECO:0000313" key="12">
    <source>
        <dbReference type="Proteomes" id="UP000025227"/>
    </source>
</evidence>
<keyword evidence="7" id="KW-1015">Disulfide bond</keyword>
<dbReference type="SMART" id="SM00645">
    <property type="entry name" value="Pept_C1"/>
    <property type="match status" value="1"/>
</dbReference>
<dbReference type="FunFam" id="3.90.70.10:FF:000031">
    <property type="entry name" value="Cathepsin B"/>
    <property type="match status" value="1"/>
</dbReference>
<dbReference type="InterPro" id="IPR013128">
    <property type="entry name" value="Peptidase_C1A"/>
</dbReference>
<feature type="signal peptide" evidence="10">
    <location>
        <begin position="1"/>
        <end position="18"/>
    </location>
</feature>
<keyword evidence="12" id="KW-1185">Reference proteome</keyword>
<keyword evidence="8" id="KW-0325">Glycoprotein</keyword>
<proteinExistence type="inferred from homology"/>
<accession>A0A7I4XST6</accession>
<dbReference type="InterPro" id="IPR025661">
    <property type="entry name" value="Pept_asp_AS"/>
</dbReference>
<dbReference type="OMA" id="ESHEGCQ"/>
<feature type="chain" id="PRO_5029800805" evidence="10">
    <location>
        <begin position="19"/>
        <end position="346"/>
    </location>
</feature>
<dbReference type="PROSITE" id="PS00640">
    <property type="entry name" value="THIOL_PROTEASE_ASN"/>
    <property type="match status" value="1"/>
</dbReference>
<dbReference type="PROSITE" id="PS00139">
    <property type="entry name" value="THIOL_PROTEASE_CYS"/>
    <property type="match status" value="1"/>
</dbReference>
<organism evidence="12 13">
    <name type="scientific">Haemonchus contortus</name>
    <name type="common">Barber pole worm</name>
    <dbReference type="NCBI Taxonomy" id="6289"/>
    <lineage>
        <taxon>Eukaryota</taxon>
        <taxon>Metazoa</taxon>
        <taxon>Ecdysozoa</taxon>
        <taxon>Nematoda</taxon>
        <taxon>Chromadorea</taxon>
        <taxon>Rhabditida</taxon>
        <taxon>Rhabditina</taxon>
        <taxon>Rhabditomorpha</taxon>
        <taxon>Strongyloidea</taxon>
        <taxon>Trichostrongylidae</taxon>
        <taxon>Haemonchus</taxon>
    </lineage>
</organism>
<reference evidence="13" key="1">
    <citation type="submission" date="2020-12" db="UniProtKB">
        <authorList>
            <consortium name="WormBaseParasite"/>
        </authorList>
    </citation>
    <scope>IDENTIFICATION</scope>
    <source>
        <strain evidence="13">MHco3</strain>
    </source>
</reference>
<evidence type="ECO:0000256" key="6">
    <source>
        <dbReference type="ARBA" id="ARBA00023145"/>
    </source>
</evidence>
<dbReference type="CDD" id="cd02620">
    <property type="entry name" value="Peptidase_C1A_CathepsinB"/>
    <property type="match status" value="1"/>
</dbReference>
<evidence type="ECO:0000256" key="4">
    <source>
        <dbReference type="ARBA" id="ARBA00022801"/>
    </source>
</evidence>
<dbReference type="InterPro" id="IPR000169">
    <property type="entry name" value="Pept_cys_AS"/>
</dbReference>